<evidence type="ECO:0000256" key="5">
    <source>
        <dbReference type="ARBA" id="ARBA00022683"/>
    </source>
</evidence>
<evidence type="ECO:0000256" key="2">
    <source>
        <dbReference type="ARBA" id="ARBA00022553"/>
    </source>
</evidence>
<evidence type="ECO:0000313" key="7">
    <source>
        <dbReference type="EMBL" id="MFC6385759.1"/>
    </source>
</evidence>
<gene>
    <name evidence="7" type="ORF">ACFP7A_04015</name>
</gene>
<sequence>MDQKRRFLKNKRASLATQTAARATQSTNTASQEVAPAVEQAGLLTKDNIFFEKGIETKDELFRFIAQKMKAKGIIIDQDQLIDAFQNREKQSSTGMEGGFAIPHAQSETIRQAAMLVVKLTDPITDWLTLDQKPVRFVIAFLIPPKGSSAHLHYLSETAQKLVDKDTVHQLITAERADQIYTLLK</sequence>
<evidence type="ECO:0000256" key="4">
    <source>
        <dbReference type="ARBA" id="ARBA00022679"/>
    </source>
</evidence>
<dbReference type="Gene3D" id="3.40.930.10">
    <property type="entry name" value="Mannitol-specific EII, Chain A"/>
    <property type="match status" value="1"/>
</dbReference>
<evidence type="ECO:0000256" key="3">
    <source>
        <dbReference type="ARBA" id="ARBA00022597"/>
    </source>
</evidence>
<reference evidence="8" key="1">
    <citation type="journal article" date="2019" name="Int. J. Syst. Evol. Microbiol.">
        <title>The Global Catalogue of Microorganisms (GCM) 10K type strain sequencing project: providing services to taxonomists for standard genome sequencing and annotation.</title>
        <authorList>
            <consortium name="The Broad Institute Genomics Platform"/>
            <consortium name="The Broad Institute Genome Sequencing Center for Infectious Disease"/>
            <person name="Wu L."/>
            <person name="Ma J."/>
        </authorList>
    </citation>
    <scope>NUCLEOTIDE SEQUENCE [LARGE SCALE GENOMIC DNA]</scope>
    <source>
        <strain evidence="8">CCUG 42001</strain>
    </source>
</reference>
<dbReference type="SUPFAM" id="SSF55804">
    <property type="entry name" value="Phoshotransferase/anion transport protein"/>
    <property type="match status" value="1"/>
</dbReference>
<dbReference type="InterPro" id="IPR016152">
    <property type="entry name" value="PTrfase/Anion_transptr"/>
</dbReference>
<dbReference type="RefSeq" id="WP_381451496.1">
    <property type="nucleotide sequence ID" value="NZ_JBHSTQ010000003.1"/>
</dbReference>
<dbReference type="InterPro" id="IPR051541">
    <property type="entry name" value="PTS_SugarTrans_NitroReg"/>
</dbReference>
<dbReference type="Pfam" id="PF00359">
    <property type="entry name" value="PTS_EIIA_2"/>
    <property type="match status" value="1"/>
</dbReference>
<protein>
    <submittedName>
        <fullName evidence="7">PTS sugar transporter subunit IIA</fullName>
    </submittedName>
</protein>
<dbReference type="InterPro" id="IPR004715">
    <property type="entry name" value="PTS_IIA_fruc"/>
</dbReference>
<evidence type="ECO:0000256" key="1">
    <source>
        <dbReference type="ARBA" id="ARBA00022448"/>
    </source>
</evidence>
<dbReference type="PROSITE" id="PS51094">
    <property type="entry name" value="PTS_EIIA_TYPE_2"/>
    <property type="match status" value="1"/>
</dbReference>
<comment type="caution">
    <text evidence="7">The sequence shown here is derived from an EMBL/GenBank/DDBJ whole genome shotgun (WGS) entry which is preliminary data.</text>
</comment>
<dbReference type="PANTHER" id="PTHR47738:SF1">
    <property type="entry name" value="NITROGEN REGULATORY PROTEIN"/>
    <property type="match status" value="1"/>
</dbReference>
<dbReference type="CDD" id="cd00211">
    <property type="entry name" value="PTS_IIA_fru"/>
    <property type="match status" value="1"/>
</dbReference>
<keyword evidence="8" id="KW-1185">Reference proteome</keyword>
<keyword evidence="3 7" id="KW-0762">Sugar transport</keyword>
<dbReference type="NCBIfam" id="TIGR00848">
    <property type="entry name" value="fruA"/>
    <property type="match status" value="1"/>
</dbReference>
<accession>A0ABW1WF17</accession>
<dbReference type="Proteomes" id="UP001596267">
    <property type="component" value="Unassembled WGS sequence"/>
</dbReference>
<dbReference type="InterPro" id="IPR002178">
    <property type="entry name" value="PTS_EIIA_type-2_dom"/>
</dbReference>
<evidence type="ECO:0000259" key="6">
    <source>
        <dbReference type="PROSITE" id="PS51094"/>
    </source>
</evidence>
<dbReference type="EMBL" id="JBHSTQ010000003">
    <property type="protein sequence ID" value="MFC6385759.1"/>
    <property type="molecule type" value="Genomic_DNA"/>
</dbReference>
<proteinExistence type="predicted"/>
<keyword evidence="5" id="KW-0598">Phosphotransferase system</keyword>
<evidence type="ECO:0000313" key="8">
    <source>
        <dbReference type="Proteomes" id="UP001596267"/>
    </source>
</evidence>
<organism evidence="7 8">
    <name type="scientific">Sporolactobacillus kofuensis</name>
    <dbReference type="NCBI Taxonomy" id="269672"/>
    <lineage>
        <taxon>Bacteria</taxon>
        <taxon>Bacillati</taxon>
        <taxon>Bacillota</taxon>
        <taxon>Bacilli</taxon>
        <taxon>Bacillales</taxon>
        <taxon>Sporolactobacillaceae</taxon>
        <taxon>Sporolactobacillus</taxon>
    </lineage>
</organism>
<keyword evidence="4" id="KW-0808">Transferase</keyword>
<keyword evidence="1" id="KW-0813">Transport</keyword>
<feature type="domain" description="PTS EIIA type-2" evidence="6">
    <location>
        <begin position="42"/>
        <end position="185"/>
    </location>
</feature>
<keyword evidence="2" id="KW-0597">Phosphoprotein</keyword>
<name>A0ABW1WF17_9BACL</name>
<dbReference type="PANTHER" id="PTHR47738">
    <property type="entry name" value="PTS SYSTEM FRUCTOSE-LIKE EIIA COMPONENT-RELATED"/>
    <property type="match status" value="1"/>
</dbReference>